<keyword evidence="5 10" id="KW-0547">Nucleotide-binding</keyword>
<evidence type="ECO:0000256" key="8">
    <source>
        <dbReference type="ARBA" id="ARBA00023146"/>
    </source>
</evidence>
<dbReference type="CDD" id="cd04334">
    <property type="entry name" value="ProRS-INS"/>
    <property type="match status" value="1"/>
</dbReference>
<dbReference type="GO" id="GO:0004827">
    <property type="term" value="F:proline-tRNA ligase activity"/>
    <property type="evidence" value="ECO:0007669"/>
    <property type="project" value="UniProtKB-EC"/>
</dbReference>
<dbReference type="SUPFAM" id="SSF55681">
    <property type="entry name" value="Class II aaRS and biotin synthetases"/>
    <property type="match status" value="1"/>
</dbReference>
<dbReference type="Proteomes" id="UP000014821">
    <property type="component" value="Unassembled WGS sequence"/>
</dbReference>
<dbReference type="RefSeq" id="WP_020355947.1">
    <property type="nucleotide sequence ID" value="NZ_KE360587.1"/>
</dbReference>
<feature type="domain" description="Aminoacyl-transfer RNA synthetases class-II family profile" evidence="11">
    <location>
        <begin position="48"/>
        <end position="468"/>
    </location>
</feature>
<evidence type="ECO:0000313" key="12">
    <source>
        <dbReference type="EMBL" id="EPP38788.1"/>
    </source>
</evidence>
<dbReference type="Gene3D" id="3.90.960.10">
    <property type="entry name" value="YbaK/aminoacyl-tRNA synthetase-associated domain"/>
    <property type="match status" value="1"/>
</dbReference>
<organism evidence="12 13">
    <name type="scientific">Chlamydia avium</name>
    <dbReference type="NCBI Taxonomy" id="1457141"/>
    <lineage>
        <taxon>Bacteria</taxon>
        <taxon>Pseudomonadati</taxon>
        <taxon>Chlamydiota</taxon>
        <taxon>Chlamydiia</taxon>
        <taxon>Chlamydiales</taxon>
        <taxon>Chlamydiaceae</taxon>
        <taxon>Chlamydia/Chlamydophila group</taxon>
        <taxon>Chlamydia</taxon>
    </lineage>
</organism>
<dbReference type="NCBIfam" id="TIGR00409">
    <property type="entry name" value="proS_fam_II"/>
    <property type="match status" value="1"/>
</dbReference>
<dbReference type="Pfam" id="PF00587">
    <property type="entry name" value="tRNA-synt_2b"/>
    <property type="match status" value="1"/>
</dbReference>
<name>A0ABP2X7L4_9CHLA</name>
<keyword evidence="4 10" id="KW-0436">Ligase</keyword>
<comment type="subunit">
    <text evidence="2 10">Homodimer.</text>
</comment>
<dbReference type="InterPro" id="IPR050062">
    <property type="entry name" value="Pro-tRNA_synthetase"/>
</dbReference>
<dbReference type="InterPro" id="IPR002316">
    <property type="entry name" value="Pro-tRNA-ligase_IIa"/>
</dbReference>
<dbReference type="PRINTS" id="PR01046">
    <property type="entry name" value="TRNASYNTHPRO"/>
</dbReference>
<evidence type="ECO:0000259" key="11">
    <source>
        <dbReference type="PROSITE" id="PS50862"/>
    </source>
</evidence>
<comment type="function">
    <text evidence="10">Catalyzes the attachment of proline to tRNA(Pro) in a two-step reaction: proline is first activated by ATP to form Pro-AMP and then transferred to the acceptor end of tRNA(Pro). As ProRS can inadvertently accommodate and process non-cognate amino acids such as alanine and cysteine, to avoid such errors it has two additional distinct editing activities against alanine. One activity is designated as 'pretransfer' editing and involves the tRNA(Pro)-independent hydrolysis of activated Ala-AMP. The other activity is designated 'posttransfer' editing and involves deacylation of mischarged Ala-tRNA(Pro). The misacylated Cys-tRNA(Pro) is not edited by ProRS.</text>
</comment>
<dbReference type="InterPro" id="IPR036754">
    <property type="entry name" value="YbaK/aa-tRNA-synt-asso_dom_sf"/>
</dbReference>
<dbReference type="HAMAP" id="MF_01569">
    <property type="entry name" value="Pro_tRNA_synth_type1"/>
    <property type="match status" value="1"/>
</dbReference>
<reference evidence="12" key="1">
    <citation type="submission" date="2013-04" db="EMBL/GenBank/DDBJ databases">
        <title>Genome sequence of Chlamydia psittaci 10_881_SC42.</title>
        <authorList>
            <person name="Huot-Creasy H."/>
            <person name="McCracken C.L."/>
            <person name="Humphries M."/>
            <person name="Sachse K."/>
            <person name="Laroucau K."/>
            <person name="Bavoil P."/>
            <person name="Myers G.S."/>
        </authorList>
    </citation>
    <scope>NUCLEOTIDE SEQUENCE [LARGE SCALE GENOMIC DNA]</scope>
    <source>
        <strain evidence="12">10_881_SC42</strain>
    </source>
</reference>
<evidence type="ECO:0000256" key="9">
    <source>
        <dbReference type="ARBA" id="ARBA00047671"/>
    </source>
</evidence>
<dbReference type="CDD" id="cd00779">
    <property type="entry name" value="ProRS_core_prok"/>
    <property type="match status" value="1"/>
</dbReference>
<dbReference type="InterPro" id="IPR045864">
    <property type="entry name" value="aa-tRNA-synth_II/BPL/LPL"/>
</dbReference>
<dbReference type="InterPro" id="IPR007214">
    <property type="entry name" value="YbaK/aa-tRNA-synth-assoc-dom"/>
</dbReference>
<dbReference type="Pfam" id="PF04073">
    <property type="entry name" value="tRNA_edit"/>
    <property type="match status" value="1"/>
</dbReference>
<dbReference type="Gene3D" id="3.30.930.10">
    <property type="entry name" value="Bira Bifunctional Protein, Domain 2"/>
    <property type="match status" value="2"/>
</dbReference>
<keyword evidence="3 10" id="KW-0963">Cytoplasm</keyword>
<dbReference type="SUPFAM" id="SSF55826">
    <property type="entry name" value="YbaK/ProRS associated domain"/>
    <property type="match status" value="1"/>
</dbReference>
<comment type="caution">
    <text evidence="12">The sequence shown here is derived from an EMBL/GenBank/DDBJ whole genome shotgun (WGS) entry which is preliminary data.</text>
</comment>
<dbReference type="InterPro" id="IPR002314">
    <property type="entry name" value="aa-tRNA-synt_IIb"/>
</dbReference>
<dbReference type="NCBIfam" id="NF006625">
    <property type="entry name" value="PRK09194.1"/>
    <property type="match status" value="1"/>
</dbReference>
<dbReference type="PANTHER" id="PTHR42753">
    <property type="entry name" value="MITOCHONDRIAL RIBOSOME PROTEIN L39/PROLYL-TRNA LIGASE FAMILY MEMBER"/>
    <property type="match status" value="1"/>
</dbReference>
<dbReference type="EC" id="6.1.1.15" evidence="10"/>
<sequence length="572" mass="65392">MRTSQLFYKTSKNTNKEATVLSYELLEKAGYIFKIAKGIYTYTPLFCRVASKMMHIVREELNAIGGQELVLPILHPAEFWQQTGRWKAFRSEGLLYTLVDREDKEFCLAPTHEEIISLFVSQWLSGRKQLPIHLYQITTKFRDEIRPRFGLMRAKEFLMEDSYTFSDSPEQMEEQYALIRQAYQNIFNRLELKYVIVEADGGKIGKGKSEEFHILCSLGEDTLCVSGNYGANIETAVAHPPQYTYDTTLLPMEEIETPNIRTTEQLTDFFSLPAYKIMKTLVFKCLHQGKESFVAVGIRGDRQVNLTKVRAVFDADECFLASDEEIQQHLGTEKGFVGPLHCPIPFYGDETTRKMTNFICAGNVKDKHYKNVNWLRDIPLPQYADFLLAEAGDGCPENQNAPYEIFSGVEVAHIFNLGTRYTECFDVGFQDEYGKKQICWMGSYGIGIGRTLAACIEQLADDRGIIWPRTIAPFDISVLYNGGDLPAKQEAEKLYEQLLHSGYSPLLDDRNERLGFKLKDSDLIGIPYKLILGKTFHNSGILEIESRSHQKFSLEPRNFLNWCKAHLLNSSS</sequence>
<protein>
    <recommendedName>
        <fullName evidence="10">Proline--tRNA ligase</fullName>
        <ecNumber evidence="10">6.1.1.15</ecNumber>
    </recommendedName>
    <alternativeName>
        <fullName evidence="10">Prolyl-tRNA synthetase</fullName>
        <shortName evidence="10">ProRS</shortName>
    </alternativeName>
</protein>
<comment type="catalytic activity">
    <reaction evidence="9 10">
        <text>tRNA(Pro) + L-proline + ATP = L-prolyl-tRNA(Pro) + AMP + diphosphate</text>
        <dbReference type="Rhea" id="RHEA:14305"/>
        <dbReference type="Rhea" id="RHEA-COMP:9700"/>
        <dbReference type="Rhea" id="RHEA-COMP:9702"/>
        <dbReference type="ChEBI" id="CHEBI:30616"/>
        <dbReference type="ChEBI" id="CHEBI:33019"/>
        <dbReference type="ChEBI" id="CHEBI:60039"/>
        <dbReference type="ChEBI" id="CHEBI:78442"/>
        <dbReference type="ChEBI" id="CHEBI:78532"/>
        <dbReference type="ChEBI" id="CHEBI:456215"/>
        <dbReference type="EC" id="6.1.1.15"/>
    </reaction>
</comment>
<gene>
    <name evidence="10 12" type="primary">proS</name>
    <name evidence="12" type="ORF">CP10881SC42_0480</name>
</gene>
<evidence type="ECO:0000256" key="4">
    <source>
        <dbReference type="ARBA" id="ARBA00022598"/>
    </source>
</evidence>
<dbReference type="EMBL" id="ATND01000001">
    <property type="protein sequence ID" value="EPP38788.1"/>
    <property type="molecule type" value="Genomic_DNA"/>
</dbReference>
<dbReference type="InterPro" id="IPR033730">
    <property type="entry name" value="ProRS_core_prok"/>
</dbReference>
<comment type="similarity">
    <text evidence="10">Belongs to the class-II aminoacyl-tRNA synthetase family. ProS type 1 subfamily.</text>
</comment>
<comment type="domain">
    <text evidence="10">Consists of three domains: the N-terminal catalytic domain, the editing domain and the C-terminal anticodon-binding domain.</text>
</comment>
<accession>A0ABP2X7L4</accession>
<evidence type="ECO:0000256" key="6">
    <source>
        <dbReference type="ARBA" id="ARBA00022840"/>
    </source>
</evidence>
<dbReference type="CDD" id="cd00861">
    <property type="entry name" value="ProRS_anticodon_short"/>
    <property type="match status" value="1"/>
</dbReference>
<evidence type="ECO:0000256" key="3">
    <source>
        <dbReference type="ARBA" id="ARBA00022490"/>
    </source>
</evidence>
<dbReference type="PROSITE" id="PS50862">
    <property type="entry name" value="AA_TRNA_LIGASE_II"/>
    <property type="match status" value="1"/>
</dbReference>
<keyword evidence="6 10" id="KW-0067">ATP-binding</keyword>
<dbReference type="InterPro" id="IPR023717">
    <property type="entry name" value="Pro-tRNA-Synthase_IIa_type1"/>
</dbReference>
<dbReference type="InterPro" id="IPR044140">
    <property type="entry name" value="ProRS_anticodon_short"/>
</dbReference>
<dbReference type="Pfam" id="PF03129">
    <property type="entry name" value="HGTP_anticodon"/>
    <property type="match status" value="1"/>
</dbReference>
<dbReference type="Gene3D" id="3.40.50.800">
    <property type="entry name" value="Anticodon-binding domain"/>
    <property type="match status" value="1"/>
</dbReference>
<comment type="subcellular location">
    <subcellularLocation>
        <location evidence="1 10">Cytoplasm</location>
    </subcellularLocation>
</comment>
<evidence type="ECO:0000313" key="13">
    <source>
        <dbReference type="Proteomes" id="UP000014821"/>
    </source>
</evidence>
<evidence type="ECO:0000256" key="1">
    <source>
        <dbReference type="ARBA" id="ARBA00004496"/>
    </source>
</evidence>
<dbReference type="InterPro" id="IPR004500">
    <property type="entry name" value="Pro-tRNA-synth_IIa_bac-type"/>
</dbReference>
<evidence type="ECO:0000256" key="10">
    <source>
        <dbReference type="HAMAP-Rule" id="MF_01569"/>
    </source>
</evidence>
<dbReference type="SUPFAM" id="SSF52954">
    <property type="entry name" value="Class II aaRS ABD-related"/>
    <property type="match status" value="1"/>
</dbReference>
<keyword evidence="13" id="KW-1185">Reference proteome</keyword>
<dbReference type="InterPro" id="IPR004154">
    <property type="entry name" value="Anticodon-bd"/>
</dbReference>
<dbReference type="InterPro" id="IPR036621">
    <property type="entry name" value="Anticodon-bd_dom_sf"/>
</dbReference>
<evidence type="ECO:0000256" key="2">
    <source>
        <dbReference type="ARBA" id="ARBA00011738"/>
    </source>
</evidence>
<dbReference type="InterPro" id="IPR006195">
    <property type="entry name" value="aa-tRNA-synth_II"/>
</dbReference>
<keyword evidence="8 10" id="KW-0030">Aminoacyl-tRNA synthetase</keyword>
<proteinExistence type="inferred from homology"/>
<evidence type="ECO:0000256" key="5">
    <source>
        <dbReference type="ARBA" id="ARBA00022741"/>
    </source>
</evidence>
<keyword evidence="7 10" id="KW-0648">Protein biosynthesis</keyword>
<evidence type="ECO:0000256" key="7">
    <source>
        <dbReference type="ARBA" id="ARBA00022917"/>
    </source>
</evidence>
<dbReference type="PANTHER" id="PTHR42753:SF2">
    <property type="entry name" value="PROLINE--TRNA LIGASE"/>
    <property type="match status" value="1"/>
</dbReference>